<accession>A0ABR9P8N2</accession>
<comment type="caution">
    <text evidence="2">The sequence shown here is derived from an EMBL/GenBank/DDBJ whole genome shotgun (WGS) entry which is preliminary data.</text>
</comment>
<reference evidence="2 3" key="1">
    <citation type="submission" date="2020-09" db="EMBL/GenBank/DDBJ databases">
        <title>Diversity and distribution of actinomycetes associated with coral in the coast of Hainan.</title>
        <authorList>
            <person name="Li F."/>
        </authorList>
    </citation>
    <scope>NUCLEOTIDE SEQUENCE [LARGE SCALE GENOMIC DNA]</scope>
    <source>
        <strain evidence="2 3">HNM0947</strain>
    </source>
</reference>
<dbReference type="Proteomes" id="UP000806528">
    <property type="component" value="Unassembled WGS sequence"/>
</dbReference>
<feature type="coiled-coil region" evidence="1">
    <location>
        <begin position="19"/>
        <end position="46"/>
    </location>
</feature>
<gene>
    <name evidence="2" type="ORF">IDM40_16000</name>
</gene>
<sequence length="259" mass="28861">MATTKTAEQHDPDHLQAEADKIERKYRAAREAAQKARAAVEFARENALTSYWQERVIRFYDQVHPHVATTWQEFEKAATGGSEEDTLTAWRRFALARAQAHGEHEALRRETHQRGLRGVRPSLALQAGGYAECLTQVLTRFEEDHRHTTTAQVHADADAVAKAAETGARSSGEVPDAPEIVARFKLGPSAVGRDSGAYTVKLSSPGDGRTVVFRDGVFYARDVETAELIRAQARRKSIREINEHGEEIDTFGDTFIPRP</sequence>
<evidence type="ECO:0008006" key="4">
    <source>
        <dbReference type="Google" id="ProtNLM"/>
    </source>
</evidence>
<evidence type="ECO:0000256" key="1">
    <source>
        <dbReference type="SAM" id="Coils"/>
    </source>
</evidence>
<organism evidence="2 3">
    <name type="scientific">Nocardiopsis coralli</name>
    <dbReference type="NCBI Taxonomy" id="2772213"/>
    <lineage>
        <taxon>Bacteria</taxon>
        <taxon>Bacillati</taxon>
        <taxon>Actinomycetota</taxon>
        <taxon>Actinomycetes</taxon>
        <taxon>Streptosporangiales</taxon>
        <taxon>Nocardiopsidaceae</taxon>
        <taxon>Nocardiopsis</taxon>
    </lineage>
</organism>
<keyword evidence="3" id="KW-1185">Reference proteome</keyword>
<proteinExistence type="predicted"/>
<evidence type="ECO:0000313" key="2">
    <source>
        <dbReference type="EMBL" id="MBE3000192.1"/>
    </source>
</evidence>
<evidence type="ECO:0000313" key="3">
    <source>
        <dbReference type="Proteomes" id="UP000806528"/>
    </source>
</evidence>
<dbReference type="RefSeq" id="WP_193122803.1">
    <property type="nucleotide sequence ID" value="NZ_JADBGI010000013.1"/>
</dbReference>
<keyword evidence="1" id="KW-0175">Coiled coil</keyword>
<protein>
    <recommendedName>
        <fullName evidence="4">Large polyvalent protein-associated domain-containing protein</fullName>
    </recommendedName>
</protein>
<dbReference type="EMBL" id="JADBGI010000013">
    <property type="protein sequence ID" value="MBE3000192.1"/>
    <property type="molecule type" value="Genomic_DNA"/>
</dbReference>
<name>A0ABR9P8N2_9ACTN</name>